<dbReference type="RefSeq" id="WP_341418769.1">
    <property type="nucleotide sequence ID" value="NZ_JBBPCC010000022.1"/>
</dbReference>
<dbReference type="GO" id="GO:0016787">
    <property type="term" value="F:hydrolase activity"/>
    <property type="evidence" value="ECO:0007669"/>
    <property type="project" value="UniProtKB-KW"/>
</dbReference>
<dbReference type="Gene3D" id="3.40.50.1000">
    <property type="entry name" value="HAD superfamily/HAD-like"/>
    <property type="match status" value="1"/>
</dbReference>
<accession>A0ABU9DRZ5</accession>
<evidence type="ECO:0000313" key="2">
    <source>
        <dbReference type="Proteomes" id="UP001469365"/>
    </source>
</evidence>
<dbReference type="NCBIfam" id="TIGR01484">
    <property type="entry name" value="HAD-SF-IIB"/>
    <property type="match status" value="1"/>
</dbReference>
<dbReference type="Pfam" id="PF08282">
    <property type="entry name" value="Hydrolase_3"/>
    <property type="match status" value="1"/>
</dbReference>
<dbReference type="InterPro" id="IPR036412">
    <property type="entry name" value="HAD-like_sf"/>
</dbReference>
<comment type="caution">
    <text evidence="1">The sequence shown here is derived from an EMBL/GenBank/DDBJ whole genome shotgun (WGS) entry which is preliminary data.</text>
</comment>
<dbReference type="EC" id="3.1.3.-" evidence="1"/>
<name>A0ABU9DRZ5_9BACL</name>
<dbReference type="SUPFAM" id="SSF56784">
    <property type="entry name" value="HAD-like"/>
    <property type="match status" value="1"/>
</dbReference>
<keyword evidence="1" id="KW-0378">Hydrolase</keyword>
<keyword evidence="2" id="KW-1185">Reference proteome</keyword>
<gene>
    <name evidence="1" type="ORF">WMW72_27395</name>
</gene>
<dbReference type="InterPro" id="IPR006379">
    <property type="entry name" value="HAD-SF_hydro_IIB"/>
</dbReference>
<dbReference type="Proteomes" id="UP001469365">
    <property type="component" value="Unassembled WGS sequence"/>
</dbReference>
<dbReference type="InterPro" id="IPR023214">
    <property type="entry name" value="HAD_sf"/>
</dbReference>
<proteinExistence type="predicted"/>
<dbReference type="PANTHER" id="PTHR10000:SF53">
    <property type="entry name" value="5-AMINO-6-(5-PHOSPHO-D-RIBITYLAMINO)URACIL PHOSPHATASE YBJI-RELATED"/>
    <property type="match status" value="1"/>
</dbReference>
<protein>
    <submittedName>
        <fullName evidence="1">HAD family hydrolase</fullName>
        <ecNumber evidence="1">3.1.3.-</ecNumber>
    </submittedName>
</protein>
<sequence>MNFVFDLDGTICFKGEPVSEIILDALEEIRDRGHQVVFASARPIRDMLPVLAPRVQGYPLIGGNGSLIRLDYDIKDSLPFTDEQIGRIKELIVEYEAGYLIDGEWNYSYTGPADHPIVSRVDPAKLAEQVDLSDHRTIVKALIVSATNMDELADKLSELDVVIHRHHSENIIDISPNGVDKWSALSRAGLGEQPYVAFGNDANDISLFQHACHSVMIGHHEELVQYATESISLGADTEKRIMERLRELADSYETAAMRS</sequence>
<dbReference type="EMBL" id="JBBPCC010000022">
    <property type="protein sequence ID" value="MEK8131636.1"/>
    <property type="molecule type" value="Genomic_DNA"/>
</dbReference>
<evidence type="ECO:0000313" key="1">
    <source>
        <dbReference type="EMBL" id="MEK8131636.1"/>
    </source>
</evidence>
<reference evidence="1 2" key="1">
    <citation type="submission" date="2024-04" db="EMBL/GenBank/DDBJ databases">
        <title>draft genome sequnece of Paenibacillus filicis.</title>
        <authorList>
            <person name="Kim D.-U."/>
        </authorList>
    </citation>
    <scope>NUCLEOTIDE SEQUENCE [LARGE SCALE GENOMIC DNA]</scope>
    <source>
        <strain evidence="1 2">KACC14197</strain>
    </source>
</reference>
<dbReference type="Gene3D" id="3.30.1240.10">
    <property type="match status" value="1"/>
</dbReference>
<dbReference type="PANTHER" id="PTHR10000">
    <property type="entry name" value="PHOSPHOSERINE PHOSPHATASE"/>
    <property type="match status" value="1"/>
</dbReference>
<organism evidence="1 2">
    <name type="scientific">Paenibacillus filicis</name>
    <dbReference type="NCBI Taxonomy" id="669464"/>
    <lineage>
        <taxon>Bacteria</taxon>
        <taxon>Bacillati</taxon>
        <taxon>Bacillota</taxon>
        <taxon>Bacilli</taxon>
        <taxon>Bacillales</taxon>
        <taxon>Paenibacillaceae</taxon>
        <taxon>Paenibacillus</taxon>
    </lineage>
</organism>